<reference evidence="2" key="2">
    <citation type="submission" date="2016-01" db="EMBL/GenBank/DDBJ databases">
        <title>Diatom-associated endosymboitic cyanobacterium lacks core nitrogen metabolism enzymes.</title>
        <authorList>
            <person name="Hilton J.A."/>
            <person name="Foster R.A."/>
            <person name="Tripp H.J."/>
            <person name="Carter B.J."/>
            <person name="Zehr J.P."/>
            <person name="Villareal T.A."/>
        </authorList>
    </citation>
    <scope>NUCLEOTIDE SEQUENCE [LARGE SCALE GENOMIC DNA]</scope>
    <source>
        <strain evidence="2">HH01</strain>
    </source>
</reference>
<organism evidence="1 2">
    <name type="scientific">Richelia intracellularis HH01</name>
    <dbReference type="NCBI Taxonomy" id="1165094"/>
    <lineage>
        <taxon>Bacteria</taxon>
        <taxon>Bacillati</taxon>
        <taxon>Cyanobacteriota</taxon>
        <taxon>Cyanophyceae</taxon>
        <taxon>Nostocales</taxon>
        <taxon>Nostocaceae</taxon>
        <taxon>Richelia</taxon>
    </lineage>
</organism>
<comment type="caution">
    <text evidence="1">The sequence shown here is derived from an EMBL/GenBank/DDBJ whole genome shotgun (WGS) entry which is preliminary data.</text>
</comment>
<protein>
    <submittedName>
        <fullName evidence="1">Uncharacterized protein</fullName>
    </submittedName>
</protein>
<evidence type="ECO:0000313" key="2">
    <source>
        <dbReference type="Proteomes" id="UP000053051"/>
    </source>
</evidence>
<name>M1WT48_9NOST</name>
<accession>M1WT48</accession>
<keyword evidence="2" id="KW-1185">Reference proteome</keyword>
<dbReference type="Proteomes" id="UP000053051">
    <property type="component" value="Unassembled WGS sequence"/>
</dbReference>
<reference evidence="1 2" key="1">
    <citation type="submission" date="2012-05" db="EMBL/GenBank/DDBJ databases">
        <authorList>
            <person name="Hilton J."/>
        </authorList>
    </citation>
    <scope>NUCLEOTIDE SEQUENCE [LARGE SCALE GENOMIC DNA]</scope>
    <source>
        <strain evidence="1 2">HH01</strain>
    </source>
</reference>
<dbReference type="AlphaFoldDB" id="M1WT48"/>
<gene>
    <name evidence="1" type="ORF">RINTHH_16390</name>
</gene>
<dbReference type="EMBL" id="CAIY01000060">
    <property type="protein sequence ID" value="CCH67794.1"/>
    <property type="molecule type" value="Genomic_DNA"/>
</dbReference>
<proteinExistence type="predicted"/>
<sequence length="37" mass="4330">MSLILCNLWQNTKRFARCQLLQIINSLIVTILQLLKS</sequence>
<evidence type="ECO:0000313" key="1">
    <source>
        <dbReference type="EMBL" id="CCH67794.1"/>
    </source>
</evidence>